<feature type="region of interest" description="Disordered" evidence="6">
    <location>
        <begin position="843"/>
        <end position="863"/>
    </location>
</feature>
<sequence length="1110" mass="114978">MFAASTPFLLDQRQSFEVAQAERVLARARASQSDGDTSQRGSQQHLSHHHHHHRHSLSRDRPHHPHYSPEPPPPHLGGAAALGAPASSVGPTSEESSATSSSTSTSDAGGAAAPRRRQSFQQPRPHGHSRDPGLLSLEPSDSQGGVGPRHGHGHGHSGSQGLGHGHGHGHGGHSGVDAAAAAVAAQRLPSLKYTVTQVPPAHVCLILGFQHYLTMLGSTVVIPALLVPAMGGGPQDQARVVQTIFFVSGINTLLQTTIGDRLPIIQGGSFSFLRPAFSIIAIIAATNKFETEHDRFLYTMRELQGSIMGSSLLVMAIGYSGAMGALLRFVSPVVVAPTVCMVGLSLYAVGFAGVADCLEQGLMAIVAVIMFSQVLKRVELPLPRGNGGGGAGRPGVRIFELFPLLWSIVVCWAIAAILTAAGAYNHTSERRQAVCRTDHMEAVAASPWLYVPYPLQWGQPIFHPASILTMAAGALAAMIESTGDYYACARMCGAPVPPPYVISRGIGAEGLGCFMCGLFGTGNGTTSYAENIGAIGLTGVGSRRVVQAGAFIMLLLAVFGKFGALFASLPGAIVAGLFCCVFGLIAAVGLSNLQFTDQNSSRNLMIVGFAIYMALSVPHFFDTYTAAHSGQGPIHTSNQHFNDILNTLFATPMCVALLVAFVMDNAIEGSAEERGLTHWSDMAAAGAAADRKARRAAARLQRRQQRRKRQAEVEAAAGMLAGTDKSAAAAATAAAAGSTVLTIAEDGGKAAVAAASDRAQLLPAGPTSASTAVAPVRPRRPHYHHSRIDEDEEYSPSPRAAADKGAAAREAAAEEAEEESWSDGGGEGDEEERGLLRCLYDSDSDSEYSDSDLDPARDPRNDPRIKAVYDLPYVLQVINDRCILPYRRAAHLAARRGWRAAARSSRRLLRRLLGMCGLGRRWSHRQLQTASDDHHHHGHGDSHGHSHGHGHSFQGHDHAHTGSYSRRNSYQGRRRHSAAAALSADSDSDFGATGPGTGAPATTGASGGGSGGGGGGGAVTAAAAGAGRQPPHAVSVVVDEETGLVLPGGALSGAHSGTAASGPATATAAAAAAGAATAGLSAAVTAAPAAVGSRKPSTEAAGASPRSGAQ</sequence>
<feature type="compositionally biased region" description="Polar residues" evidence="6">
    <location>
        <begin position="30"/>
        <end position="44"/>
    </location>
</feature>
<feature type="transmembrane region" description="Helical" evidence="7">
    <location>
        <begin position="209"/>
        <end position="228"/>
    </location>
</feature>
<keyword evidence="4 7" id="KW-1133">Transmembrane helix</keyword>
<reference evidence="8" key="1">
    <citation type="journal article" date="2020" name="bioRxiv">
        <title>Comparative genomics of Chlamydomonas.</title>
        <authorList>
            <person name="Craig R.J."/>
            <person name="Hasan A.R."/>
            <person name="Ness R.W."/>
            <person name="Keightley P.D."/>
        </authorList>
    </citation>
    <scope>NUCLEOTIDE SEQUENCE</scope>
    <source>
        <strain evidence="8">SAG 7.73</strain>
    </source>
</reference>
<dbReference type="AlphaFoldDB" id="A0A835T341"/>
<feature type="region of interest" description="Disordered" evidence="6">
    <location>
        <begin position="763"/>
        <end position="831"/>
    </location>
</feature>
<organism evidence="8 9">
    <name type="scientific">Chlamydomonas incerta</name>
    <dbReference type="NCBI Taxonomy" id="51695"/>
    <lineage>
        <taxon>Eukaryota</taxon>
        <taxon>Viridiplantae</taxon>
        <taxon>Chlorophyta</taxon>
        <taxon>core chlorophytes</taxon>
        <taxon>Chlorophyceae</taxon>
        <taxon>CS clade</taxon>
        <taxon>Chlamydomonadales</taxon>
        <taxon>Chlamydomonadaceae</taxon>
        <taxon>Chlamydomonas</taxon>
    </lineage>
</organism>
<proteinExistence type="inferred from homology"/>
<feature type="transmembrane region" description="Helical" evidence="7">
    <location>
        <begin position="572"/>
        <end position="591"/>
    </location>
</feature>
<evidence type="ECO:0000256" key="7">
    <source>
        <dbReference type="SAM" id="Phobius"/>
    </source>
</evidence>
<feature type="transmembrane region" description="Helical" evidence="7">
    <location>
        <begin position="333"/>
        <end position="354"/>
    </location>
</feature>
<feature type="transmembrane region" description="Helical" evidence="7">
    <location>
        <begin position="240"/>
        <end position="258"/>
    </location>
</feature>
<evidence type="ECO:0000256" key="6">
    <source>
        <dbReference type="SAM" id="MobiDB-lite"/>
    </source>
</evidence>
<feature type="transmembrane region" description="Helical" evidence="7">
    <location>
        <begin position="264"/>
        <end position="286"/>
    </location>
</feature>
<feature type="region of interest" description="Disordered" evidence="6">
    <location>
        <begin position="927"/>
        <end position="1029"/>
    </location>
</feature>
<comment type="subcellular location">
    <subcellularLocation>
        <location evidence="1">Membrane</location>
        <topology evidence="1">Multi-pass membrane protein</topology>
    </subcellularLocation>
</comment>
<evidence type="ECO:0000256" key="2">
    <source>
        <dbReference type="ARBA" id="ARBA00008821"/>
    </source>
</evidence>
<name>A0A835T341_CHLIN</name>
<feature type="compositionally biased region" description="Gly residues" evidence="6">
    <location>
        <begin position="1005"/>
        <end position="1018"/>
    </location>
</feature>
<evidence type="ECO:0000256" key="3">
    <source>
        <dbReference type="ARBA" id="ARBA00022692"/>
    </source>
</evidence>
<accession>A0A835T341</accession>
<dbReference type="GO" id="GO:0022857">
    <property type="term" value="F:transmembrane transporter activity"/>
    <property type="evidence" value="ECO:0007669"/>
    <property type="project" value="InterPro"/>
</dbReference>
<feature type="region of interest" description="Disordered" evidence="6">
    <location>
        <begin position="1088"/>
        <end position="1110"/>
    </location>
</feature>
<comment type="similarity">
    <text evidence="2">Belongs to the nucleobase:cation symporter-2 (NCS2) (TC 2.A.40) family.</text>
</comment>
<feature type="compositionally biased region" description="Acidic residues" evidence="6">
    <location>
        <begin position="843"/>
        <end position="853"/>
    </location>
</feature>
<dbReference type="Pfam" id="PF00860">
    <property type="entry name" value="Xan_ur_permease"/>
    <property type="match status" value="1"/>
</dbReference>
<evidence type="ECO:0000256" key="1">
    <source>
        <dbReference type="ARBA" id="ARBA00004141"/>
    </source>
</evidence>
<evidence type="ECO:0000256" key="4">
    <source>
        <dbReference type="ARBA" id="ARBA00022989"/>
    </source>
</evidence>
<dbReference type="GO" id="GO:0016020">
    <property type="term" value="C:membrane"/>
    <property type="evidence" value="ECO:0007669"/>
    <property type="project" value="UniProtKB-SubCell"/>
</dbReference>
<keyword evidence="3 7" id="KW-0812">Transmembrane</keyword>
<dbReference type="InterPro" id="IPR006043">
    <property type="entry name" value="NCS2"/>
</dbReference>
<keyword evidence="5 7" id="KW-0472">Membrane</keyword>
<evidence type="ECO:0000313" key="9">
    <source>
        <dbReference type="Proteomes" id="UP000650467"/>
    </source>
</evidence>
<feature type="compositionally biased region" description="Basic residues" evidence="6">
    <location>
        <begin position="46"/>
        <end position="66"/>
    </location>
</feature>
<dbReference type="PANTHER" id="PTHR11119">
    <property type="entry name" value="XANTHINE-URACIL / VITAMIN C PERMEASE FAMILY MEMBER"/>
    <property type="match status" value="1"/>
</dbReference>
<dbReference type="EMBL" id="JAEHOC010000010">
    <property type="protein sequence ID" value="KAG2437949.1"/>
    <property type="molecule type" value="Genomic_DNA"/>
</dbReference>
<dbReference type="Proteomes" id="UP000650467">
    <property type="component" value="Unassembled WGS sequence"/>
</dbReference>
<evidence type="ECO:0000313" key="8">
    <source>
        <dbReference type="EMBL" id="KAG2437949.1"/>
    </source>
</evidence>
<comment type="caution">
    <text evidence="8">The sequence shown here is derived from an EMBL/GenBank/DDBJ whole genome shotgun (WGS) entry which is preliminary data.</text>
</comment>
<feature type="compositionally biased region" description="Low complexity" evidence="6">
    <location>
        <begin position="799"/>
        <end position="810"/>
    </location>
</feature>
<feature type="compositionally biased region" description="Basic and acidic residues" evidence="6">
    <location>
        <begin position="854"/>
        <end position="863"/>
    </location>
</feature>
<gene>
    <name evidence="8" type="ORF">HXX76_005564</name>
</gene>
<feature type="compositionally biased region" description="Acidic residues" evidence="6">
    <location>
        <begin position="813"/>
        <end position="831"/>
    </location>
</feature>
<protein>
    <submittedName>
        <fullName evidence="8">Uncharacterized protein</fullName>
    </submittedName>
</protein>
<feature type="compositionally biased region" description="Low complexity" evidence="6">
    <location>
        <begin position="978"/>
        <end position="1004"/>
    </location>
</feature>
<evidence type="ECO:0000256" key="5">
    <source>
        <dbReference type="ARBA" id="ARBA00023136"/>
    </source>
</evidence>
<feature type="transmembrane region" description="Helical" evidence="7">
    <location>
        <begin position="545"/>
        <end position="566"/>
    </location>
</feature>
<feature type="compositionally biased region" description="Polar residues" evidence="6">
    <location>
        <begin position="962"/>
        <end position="971"/>
    </location>
</feature>
<feature type="compositionally biased region" description="Low complexity" evidence="6">
    <location>
        <begin position="76"/>
        <end position="124"/>
    </location>
</feature>
<feature type="compositionally biased region" description="Basic and acidic residues" evidence="6">
    <location>
        <begin position="931"/>
        <end position="944"/>
    </location>
</feature>
<dbReference type="OrthoDB" id="1641903at2759"/>
<feature type="transmembrane region" description="Helical" evidence="7">
    <location>
        <begin position="603"/>
        <end position="621"/>
    </location>
</feature>
<keyword evidence="9" id="KW-1185">Reference proteome</keyword>
<feature type="transmembrane region" description="Helical" evidence="7">
    <location>
        <begin position="307"/>
        <end position="327"/>
    </location>
</feature>
<dbReference type="NCBIfam" id="NF037981">
    <property type="entry name" value="NCS2_1"/>
    <property type="match status" value="1"/>
</dbReference>
<feature type="region of interest" description="Disordered" evidence="6">
    <location>
        <begin position="24"/>
        <end position="175"/>
    </location>
</feature>
<feature type="transmembrane region" description="Helical" evidence="7">
    <location>
        <begin position="404"/>
        <end position="424"/>
    </location>
</feature>